<organism evidence="1 2">
    <name type="scientific">Amycolatopsis acididurans</name>
    <dbReference type="NCBI Taxonomy" id="2724524"/>
    <lineage>
        <taxon>Bacteria</taxon>
        <taxon>Bacillati</taxon>
        <taxon>Actinomycetota</taxon>
        <taxon>Actinomycetes</taxon>
        <taxon>Pseudonocardiales</taxon>
        <taxon>Pseudonocardiaceae</taxon>
        <taxon>Amycolatopsis</taxon>
    </lineage>
</organism>
<comment type="caution">
    <text evidence="1">The sequence shown here is derived from an EMBL/GenBank/DDBJ whole genome shotgun (WGS) entry which is preliminary data.</text>
</comment>
<evidence type="ECO:0000313" key="1">
    <source>
        <dbReference type="EMBL" id="NKQ54692.1"/>
    </source>
</evidence>
<dbReference type="Gene3D" id="3.10.450.50">
    <property type="match status" value="1"/>
</dbReference>
<sequence>MVIEDYYARLDGPEPLSGLDLLEPDVEFLLALPGKEVTGRGRDDMRAYVAGRPAVGRRHNVVRRGSDGDLEMVYGFITEQDGRGTGSFTSVVLLSPDKKIARYQSFFSPAFNLFPLPEGEAA</sequence>
<dbReference type="EMBL" id="JAAXLS010000010">
    <property type="protein sequence ID" value="NKQ54692.1"/>
    <property type="molecule type" value="Genomic_DNA"/>
</dbReference>
<dbReference type="RefSeq" id="WP_168516829.1">
    <property type="nucleotide sequence ID" value="NZ_JAAXLS010000010.1"/>
</dbReference>
<reference evidence="1 2" key="1">
    <citation type="submission" date="2020-04" db="EMBL/GenBank/DDBJ databases">
        <title>Novel species.</title>
        <authorList>
            <person name="Teo W.F.A."/>
            <person name="Lipun K."/>
            <person name="Srisuk N."/>
            <person name="Duangmal K."/>
        </authorList>
    </citation>
    <scope>NUCLEOTIDE SEQUENCE [LARGE SCALE GENOMIC DNA]</scope>
    <source>
        <strain evidence="1 2">K13G38</strain>
    </source>
</reference>
<dbReference type="Proteomes" id="UP000715441">
    <property type="component" value="Unassembled WGS sequence"/>
</dbReference>
<dbReference type="InterPro" id="IPR032710">
    <property type="entry name" value="NTF2-like_dom_sf"/>
</dbReference>
<protein>
    <submittedName>
        <fullName evidence="1">Nuclear transport factor 2 family protein</fullName>
    </submittedName>
</protein>
<name>A0ABX1J4H2_9PSEU</name>
<keyword evidence="2" id="KW-1185">Reference proteome</keyword>
<dbReference type="SUPFAM" id="SSF54427">
    <property type="entry name" value="NTF2-like"/>
    <property type="match status" value="1"/>
</dbReference>
<gene>
    <name evidence="1" type="ORF">HFP15_17560</name>
</gene>
<evidence type="ECO:0000313" key="2">
    <source>
        <dbReference type="Proteomes" id="UP000715441"/>
    </source>
</evidence>
<accession>A0ABX1J4H2</accession>
<proteinExistence type="predicted"/>